<dbReference type="PATRIC" id="fig|864069.3.peg.6932"/>
<name>I4YP59_9HYPH</name>
<evidence type="ECO:0000313" key="2">
    <source>
        <dbReference type="Proteomes" id="UP000003947"/>
    </source>
</evidence>
<dbReference type="STRING" id="864069.MicloDRAFT_00064780"/>
<dbReference type="OrthoDB" id="8175892at2"/>
<gene>
    <name evidence="1" type="ORF">MicloDRAFT_00064780</name>
</gene>
<evidence type="ECO:0000313" key="1">
    <source>
        <dbReference type="EMBL" id="EIM25751.1"/>
    </source>
</evidence>
<proteinExistence type="predicted"/>
<sequence>MIIPFKELEPDRGGLDTGLLTIAKNCYPNTIGWGPMPSLSTYGSNALPSGCVGMGFAKTKAGVFQVYAGTSTKLYRLSAGTWNDVSRLAGGNYNVLPGNQWQFAQYDSKFIAVNGSDANQIIDIESGAANFTAQGGSPPVARYVWTVGDFVFVADATNRRRFLNSGFNQPEFWTIGSQLCDEFLLPDGGNIAGPGTLGSFGFILQDGGKARRIIQVEGDPNIAWRVEEIAGIRSAVAGYSTIPANGQVYYMAEDGPYTLALDGSNRAIGSHRVAKEFLANCDTARLEQIQGFADPYSPRIYWAYYSSAAASSYDRLLGYDYELDRLFFVEVTAKYWQPVAVPGMTLEQLDANYPSIDGMDVSLDSRQFQGGRPTVAAVGSDGRLALLTGPAMQATLEVSPLQLNPNGRAIVTQADLKGVWGDAAPAIYVGKQEYSGDEVVWTGPFSRHPRTGVTHLRASSRLHTFRVVIPAQTSWKFAQGLATTEQPDGQQ</sequence>
<protein>
    <submittedName>
        <fullName evidence="1">Uncharacterized protein</fullName>
    </submittedName>
</protein>
<dbReference type="HOGENOM" id="CLU_043375_0_0_5"/>
<dbReference type="AlphaFoldDB" id="I4YP59"/>
<dbReference type="RefSeq" id="WP_009494232.1">
    <property type="nucleotide sequence ID" value="NZ_CP141048.1"/>
</dbReference>
<dbReference type="EMBL" id="JH660647">
    <property type="protein sequence ID" value="EIM25751.1"/>
    <property type="molecule type" value="Genomic_DNA"/>
</dbReference>
<keyword evidence="2" id="KW-1185">Reference proteome</keyword>
<accession>I4YP59</accession>
<organism evidence="1 2">
    <name type="scientific">Microvirga lotononidis</name>
    <dbReference type="NCBI Taxonomy" id="864069"/>
    <lineage>
        <taxon>Bacteria</taxon>
        <taxon>Pseudomonadati</taxon>
        <taxon>Pseudomonadota</taxon>
        <taxon>Alphaproteobacteria</taxon>
        <taxon>Hyphomicrobiales</taxon>
        <taxon>Methylobacteriaceae</taxon>
        <taxon>Microvirga</taxon>
    </lineage>
</organism>
<reference evidence="1 2" key="1">
    <citation type="submission" date="2012-02" db="EMBL/GenBank/DDBJ databases">
        <title>Improved High-Quality Draft sequence of Microvirga sp. WSM3557.</title>
        <authorList>
            <consortium name="US DOE Joint Genome Institute"/>
            <person name="Lucas S."/>
            <person name="Han J."/>
            <person name="Lapidus A."/>
            <person name="Cheng J.-F."/>
            <person name="Goodwin L."/>
            <person name="Pitluck S."/>
            <person name="Peters L."/>
            <person name="Zhang X."/>
            <person name="Detter J.C."/>
            <person name="Han C."/>
            <person name="Tapia R."/>
            <person name="Land M."/>
            <person name="Hauser L."/>
            <person name="Kyrpides N."/>
            <person name="Ivanova N."/>
            <person name="Pagani I."/>
            <person name="Brau L."/>
            <person name="Yates R."/>
            <person name="O'Hara G."/>
            <person name="Rui T."/>
            <person name="Howieson J."/>
            <person name="Reeve W."/>
            <person name="Woyke T."/>
        </authorList>
    </citation>
    <scope>NUCLEOTIDE SEQUENCE [LARGE SCALE GENOMIC DNA]</scope>
    <source>
        <strain evidence="1 2">WSM3557</strain>
    </source>
</reference>
<dbReference type="eggNOG" id="ENOG50308VJ">
    <property type="taxonomic scope" value="Bacteria"/>
</dbReference>
<dbReference type="Proteomes" id="UP000003947">
    <property type="component" value="Unassembled WGS sequence"/>
</dbReference>